<evidence type="ECO:0000313" key="2">
    <source>
        <dbReference type="Proteomes" id="UP000030554"/>
    </source>
</evidence>
<dbReference type="EMBL" id="JPJQ01000054">
    <property type="protein sequence ID" value="KGQ59747.1"/>
    <property type="molecule type" value="Genomic_DNA"/>
</dbReference>
<sequence length="224" mass="23647">MSSGANSDKFIANAVAAKTAQPSTDYGSAYGTSYQLIIDAINKSSKARLATGWSGDSDKELAKRYENDWAVTSPYLEQMLNQSLVNSNSRNLIDVAKKQIQRTAMGTDEAINYRQMGRGNVNLTPSQQLAMASNNSIAAGANNTANMNIARTSQYEANVDALNRLVATTNAMKKGSASTLGGIAQNEANREAQRSAARAADKQARNGLIASGVGLVATIGMAAF</sequence>
<reference evidence="1 2" key="1">
    <citation type="submission" date="2014-07" db="EMBL/GenBank/DDBJ databases">
        <title>Chaperone-usher fimbriae in a diverse selection of Gallibacterium genomes.</title>
        <authorList>
            <person name="Kudirkiene E."/>
            <person name="Bager R.J."/>
            <person name="Johnson T.J."/>
            <person name="Bojesen A.M."/>
        </authorList>
    </citation>
    <scope>NUCLEOTIDE SEQUENCE [LARGE SCALE GENOMIC DNA]</scope>
    <source>
        <strain evidence="1 2">4895</strain>
    </source>
</reference>
<evidence type="ECO:0000313" key="1">
    <source>
        <dbReference type="EMBL" id="KGQ59747.1"/>
    </source>
</evidence>
<gene>
    <name evidence="1" type="ORF">IO48_11040</name>
</gene>
<organism evidence="1 2">
    <name type="scientific">Gallibacterium anatis 4895</name>
    <dbReference type="NCBI Taxonomy" id="1396510"/>
    <lineage>
        <taxon>Bacteria</taxon>
        <taxon>Pseudomonadati</taxon>
        <taxon>Pseudomonadota</taxon>
        <taxon>Gammaproteobacteria</taxon>
        <taxon>Pasteurellales</taxon>
        <taxon>Pasteurellaceae</taxon>
        <taxon>Gallibacterium</taxon>
    </lineage>
</organism>
<dbReference type="Proteomes" id="UP000030554">
    <property type="component" value="Unassembled WGS sequence"/>
</dbReference>
<comment type="caution">
    <text evidence="1">The sequence shown here is derived from an EMBL/GenBank/DDBJ whole genome shotgun (WGS) entry which is preliminary data.</text>
</comment>
<dbReference type="AlphaFoldDB" id="A0A0A2ZWF1"/>
<name>A0A0A2ZWF1_9PAST</name>
<accession>A0A0A2ZWF1</accession>
<protein>
    <submittedName>
        <fullName evidence="1">Uncharacterized protein</fullName>
    </submittedName>
</protein>
<proteinExistence type="predicted"/>